<name>A0A399PFG3_9MICO</name>
<proteinExistence type="predicted"/>
<protein>
    <submittedName>
        <fullName evidence="1">Putative sulfate exporter family transporter</fullName>
    </submittedName>
</protein>
<feature type="non-terminal residue" evidence="1">
    <location>
        <position position="47"/>
    </location>
</feature>
<organism evidence="1 2">
    <name type="scientific">Clavibacter nebraskensis</name>
    <dbReference type="NCBI Taxonomy" id="31963"/>
    <lineage>
        <taxon>Bacteria</taxon>
        <taxon>Bacillati</taxon>
        <taxon>Actinomycetota</taxon>
        <taxon>Actinomycetes</taxon>
        <taxon>Micrococcales</taxon>
        <taxon>Microbacteriaceae</taxon>
        <taxon>Clavibacter</taxon>
    </lineage>
</organism>
<dbReference type="Proteomes" id="UP000265361">
    <property type="component" value="Unassembled WGS sequence"/>
</dbReference>
<dbReference type="EMBL" id="QWED01000529">
    <property type="protein sequence ID" value="RIJ04961.1"/>
    <property type="molecule type" value="Genomic_DNA"/>
</dbReference>
<evidence type="ECO:0000313" key="1">
    <source>
        <dbReference type="EMBL" id="RIJ04961.1"/>
    </source>
</evidence>
<comment type="caution">
    <text evidence="1">The sequence shown here is derived from an EMBL/GenBank/DDBJ whole genome shotgun (WGS) entry which is preliminary data.</text>
</comment>
<reference evidence="1 2" key="1">
    <citation type="submission" date="2018-08" db="EMBL/GenBank/DDBJ databases">
        <title>Genome Sequence of Clavibacter michiganensis Subspecies type strains, and the Atypical Peach-Colored Strains Isolated from Tomato.</title>
        <authorList>
            <person name="Osdaghi E."/>
            <person name="Portier P."/>
            <person name="Briand M."/>
            <person name="Jacques M.-A."/>
        </authorList>
    </citation>
    <scope>NUCLEOTIDE SEQUENCE [LARGE SCALE GENOMIC DNA]</scope>
    <source>
        <strain evidence="1 2">CFBP 7577</strain>
    </source>
</reference>
<accession>A0A399PFG3</accession>
<sequence length="47" mass="4504">MPATATRLHPALPGLGAAAAAALVAWGVHALVPAIPLLTVAVALGIV</sequence>
<evidence type="ECO:0000313" key="2">
    <source>
        <dbReference type="Proteomes" id="UP000265361"/>
    </source>
</evidence>
<dbReference type="AlphaFoldDB" id="A0A399PFG3"/>
<gene>
    <name evidence="1" type="ORF">DZF97_13395</name>
</gene>